<name>A0A0F8YMJ1_9ZZZZ</name>
<evidence type="ECO:0000313" key="1">
    <source>
        <dbReference type="EMBL" id="KKK74950.1"/>
    </source>
</evidence>
<feature type="non-terminal residue" evidence="1">
    <location>
        <position position="29"/>
    </location>
</feature>
<comment type="caution">
    <text evidence="1">The sequence shown here is derived from an EMBL/GenBank/DDBJ whole genome shotgun (WGS) entry which is preliminary data.</text>
</comment>
<organism evidence="1">
    <name type="scientific">marine sediment metagenome</name>
    <dbReference type="NCBI Taxonomy" id="412755"/>
    <lineage>
        <taxon>unclassified sequences</taxon>
        <taxon>metagenomes</taxon>
        <taxon>ecological metagenomes</taxon>
    </lineage>
</organism>
<gene>
    <name evidence="1" type="ORF">LCGC14_2878600</name>
</gene>
<accession>A0A0F8YMJ1</accession>
<dbReference type="AlphaFoldDB" id="A0A0F8YMJ1"/>
<proteinExistence type="predicted"/>
<protein>
    <submittedName>
        <fullName evidence="1">Uncharacterized protein</fullName>
    </submittedName>
</protein>
<reference evidence="1" key="1">
    <citation type="journal article" date="2015" name="Nature">
        <title>Complex archaea that bridge the gap between prokaryotes and eukaryotes.</title>
        <authorList>
            <person name="Spang A."/>
            <person name="Saw J.H."/>
            <person name="Jorgensen S.L."/>
            <person name="Zaremba-Niedzwiedzka K."/>
            <person name="Martijn J."/>
            <person name="Lind A.E."/>
            <person name="van Eijk R."/>
            <person name="Schleper C."/>
            <person name="Guy L."/>
            <person name="Ettema T.J."/>
        </authorList>
    </citation>
    <scope>NUCLEOTIDE SEQUENCE</scope>
</reference>
<sequence>MIDKDELIDLLAKTTKLGIEALPDSEAYE</sequence>
<dbReference type="EMBL" id="LAZR01056081">
    <property type="protein sequence ID" value="KKK74950.1"/>
    <property type="molecule type" value="Genomic_DNA"/>
</dbReference>